<dbReference type="OrthoDB" id="1699231at2759"/>
<feature type="transmembrane region" description="Helical" evidence="8">
    <location>
        <begin position="155"/>
        <end position="172"/>
    </location>
</feature>
<sequence length="387" mass="42096">MDCSNNVQWALHFTDSKQPIPVFIFSLLALIPMGKLLALSTEQLSLRVGPLLAGLIDVTLGNLVEVTVAIVALKNDESAVVQSTLIGLVLSNLLLVKGVSFLVRGIKFDGPSFDPSDNLMLLIFSAMIFVSPTAFDFLNTTDKNAGGDDQIQKLRYTVATISLFTYVCYLFFATRHSQSSLFTYVCHLFFATRRNQSPSNGVCVASDHATANTPVADIEAGPNGTKETRLNLYVTVASLLLVTAFVAITAECLVHSIEGLVESANISKQFVGCILLANVHNSERFLTVSVDGKTQTSGDWDVTVATSAQTVLFVMPVIIFIGQKLGHPLIMLLDPFQSFALLLSVVMLYCIVNDGKPSFFKGIVLICLYTMLGTMSFFFYQDAAEEP</sequence>
<dbReference type="InterPro" id="IPR004837">
    <property type="entry name" value="NaCa_Exmemb"/>
</dbReference>
<name>A0A8H6YPC6_9AGAR</name>
<evidence type="ECO:0000256" key="8">
    <source>
        <dbReference type="SAM" id="Phobius"/>
    </source>
</evidence>
<dbReference type="Gene3D" id="1.20.1420.30">
    <property type="entry name" value="NCX, central ion-binding region"/>
    <property type="match status" value="1"/>
</dbReference>
<gene>
    <name evidence="10" type="ORF">MVEN_00534200</name>
</gene>
<dbReference type="InterPro" id="IPR044880">
    <property type="entry name" value="NCX_ion-bd_dom_sf"/>
</dbReference>
<evidence type="ECO:0000256" key="3">
    <source>
        <dbReference type="ARBA" id="ARBA00022448"/>
    </source>
</evidence>
<dbReference type="PANTHER" id="PTHR31503:SF22">
    <property type="entry name" value="VACUOLAR CALCIUM ION TRANSPORTER"/>
    <property type="match status" value="1"/>
</dbReference>
<keyword evidence="7 8" id="KW-0472">Membrane</keyword>
<evidence type="ECO:0000256" key="4">
    <source>
        <dbReference type="ARBA" id="ARBA00022692"/>
    </source>
</evidence>
<feature type="transmembrane region" description="Helical" evidence="8">
    <location>
        <begin position="20"/>
        <end position="39"/>
    </location>
</feature>
<evidence type="ECO:0000259" key="9">
    <source>
        <dbReference type="Pfam" id="PF01699"/>
    </source>
</evidence>
<dbReference type="EMBL" id="JACAZI010000004">
    <property type="protein sequence ID" value="KAF7361896.1"/>
    <property type="molecule type" value="Genomic_DNA"/>
</dbReference>
<evidence type="ECO:0000313" key="10">
    <source>
        <dbReference type="EMBL" id="KAF7361896.1"/>
    </source>
</evidence>
<evidence type="ECO:0000256" key="1">
    <source>
        <dbReference type="ARBA" id="ARBA00004127"/>
    </source>
</evidence>
<comment type="subcellular location">
    <subcellularLocation>
        <location evidence="1">Endomembrane system</location>
        <topology evidence="1">Multi-pass membrane protein</topology>
    </subcellularLocation>
</comment>
<dbReference type="PANTHER" id="PTHR31503">
    <property type="entry name" value="VACUOLAR CALCIUM ION TRANSPORTER"/>
    <property type="match status" value="1"/>
</dbReference>
<dbReference type="AlphaFoldDB" id="A0A8H6YPC6"/>
<feature type="domain" description="Sodium/calcium exchanger membrane region" evidence="9">
    <location>
        <begin position="236"/>
        <end position="372"/>
    </location>
</feature>
<evidence type="ECO:0000256" key="5">
    <source>
        <dbReference type="ARBA" id="ARBA00022989"/>
    </source>
</evidence>
<dbReference type="GO" id="GO:0015369">
    <property type="term" value="F:calcium:proton antiporter activity"/>
    <property type="evidence" value="ECO:0007669"/>
    <property type="project" value="TreeGrafter"/>
</dbReference>
<keyword evidence="11" id="KW-1185">Reference proteome</keyword>
<evidence type="ECO:0000256" key="7">
    <source>
        <dbReference type="ARBA" id="ARBA00023136"/>
    </source>
</evidence>
<evidence type="ECO:0000256" key="2">
    <source>
        <dbReference type="ARBA" id="ARBA00008170"/>
    </source>
</evidence>
<reference evidence="10" key="1">
    <citation type="submission" date="2020-05" db="EMBL/GenBank/DDBJ databases">
        <title>Mycena genomes resolve the evolution of fungal bioluminescence.</title>
        <authorList>
            <person name="Tsai I.J."/>
        </authorList>
    </citation>
    <scope>NUCLEOTIDE SEQUENCE</scope>
    <source>
        <strain evidence="10">CCC161011</strain>
    </source>
</reference>
<dbReference type="GO" id="GO:0012505">
    <property type="term" value="C:endomembrane system"/>
    <property type="evidence" value="ECO:0007669"/>
    <property type="project" value="UniProtKB-SubCell"/>
</dbReference>
<feature type="transmembrane region" description="Helical" evidence="8">
    <location>
        <begin position="118"/>
        <end position="135"/>
    </location>
</feature>
<feature type="transmembrane region" description="Helical" evidence="8">
    <location>
        <begin position="358"/>
        <end position="380"/>
    </location>
</feature>
<keyword evidence="6" id="KW-0406">Ion transport</keyword>
<dbReference type="Proteomes" id="UP000620124">
    <property type="component" value="Unassembled WGS sequence"/>
</dbReference>
<feature type="transmembrane region" description="Helical" evidence="8">
    <location>
        <begin position="329"/>
        <end position="352"/>
    </location>
</feature>
<accession>A0A8H6YPC6</accession>
<comment type="similarity">
    <text evidence="2">Belongs to the Ca(2+):cation antiporter (CaCA) (TC 2.A.19) family.</text>
</comment>
<keyword evidence="3" id="KW-0813">Transport</keyword>
<dbReference type="InterPro" id="IPR004713">
    <property type="entry name" value="CaH_exchang"/>
</dbReference>
<feature type="transmembrane region" description="Helical" evidence="8">
    <location>
        <begin position="51"/>
        <end position="73"/>
    </location>
</feature>
<dbReference type="GO" id="GO:0006874">
    <property type="term" value="P:intracellular calcium ion homeostasis"/>
    <property type="evidence" value="ECO:0007669"/>
    <property type="project" value="TreeGrafter"/>
</dbReference>
<keyword evidence="4 8" id="KW-0812">Transmembrane</keyword>
<comment type="caution">
    <text evidence="10">The sequence shown here is derived from an EMBL/GenBank/DDBJ whole genome shotgun (WGS) entry which is preliminary data.</text>
</comment>
<organism evidence="10 11">
    <name type="scientific">Mycena venus</name>
    <dbReference type="NCBI Taxonomy" id="2733690"/>
    <lineage>
        <taxon>Eukaryota</taxon>
        <taxon>Fungi</taxon>
        <taxon>Dikarya</taxon>
        <taxon>Basidiomycota</taxon>
        <taxon>Agaricomycotina</taxon>
        <taxon>Agaricomycetes</taxon>
        <taxon>Agaricomycetidae</taxon>
        <taxon>Agaricales</taxon>
        <taxon>Marasmiineae</taxon>
        <taxon>Mycenaceae</taxon>
        <taxon>Mycena</taxon>
    </lineage>
</organism>
<dbReference type="Pfam" id="PF01699">
    <property type="entry name" value="Na_Ca_ex"/>
    <property type="match status" value="2"/>
</dbReference>
<feature type="domain" description="Sodium/calcium exchanger membrane region" evidence="9">
    <location>
        <begin position="22"/>
        <end position="174"/>
    </location>
</feature>
<keyword evidence="5 8" id="KW-1133">Transmembrane helix</keyword>
<evidence type="ECO:0000313" key="11">
    <source>
        <dbReference type="Proteomes" id="UP000620124"/>
    </source>
</evidence>
<feature type="transmembrane region" description="Helical" evidence="8">
    <location>
        <begin position="230"/>
        <end position="250"/>
    </location>
</feature>
<proteinExistence type="inferred from homology"/>
<protein>
    <submittedName>
        <fullName evidence="10">Calcium/proton exchanger</fullName>
    </submittedName>
</protein>
<evidence type="ECO:0000256" key="6">
    <source>
        <dbReference type="ARBA" id="ARBA00023065"/>
    </source>
</evidence>
<feature type="transmembrane region" description="Helical" evidence="8">
    <location>
        <begin position="85"/>
        <end position="106"/>
    </location>
</feature>
<dbReference type="GO" id="GO:0005774">
    <property type="term" value="C:vacuolar membrane"/>
    <property type="evidence" value="ECO:0007669"/>
    <property type="project" value="UniProtKB-ARBA"/>
</dbReference>